<dbReference type="Pfam" id="PF13618">
    <property type="entry name" value="Gluconate_2-dh3"/>
    <property type="match status" value="1"/>
</dbReference>
<evidence type="ECO:0000313" key="2">
    <source>
        <dbReference type="Proteomes" id="UP000092713"/>
    </source>
</evidence>
<protein>
    <submittedName>
        <fullName evidence="1">Gluconate 2-dehydrogenase gamma chain</fullName>
        <ecNumber evidence="1">1.1.99.3</ecNumber>
    </submittedName>
</protein>
<evidence type="ECO:0000313" key="1">
    <source>
        <dbReference type="EMBL" id="OBV41578.1"/>
    </source>
</evidence>
<dbReference type="PATRIC" id="fig|1747903.4.peg.5262"/>
<keyword evidence="1" id="KW-0560">Oxidoreductase</keyword>
<gene>
    <name evidence="1" type="ORF">ASR47_103521</name>
</gene>
<dbReference type="PROSITE" id="PS51318">
    <property type="entry name" value="TAT"/>
    <property type="match status" value="1"/>
</dbReference>
<organism evidence="1 2">
    <name type="scientific">Janthinobacterium psychrotolerans</name>
    <dbReference type="NCBI Taxonomy" id="1747903"/>
    <lineage>
        <taxon>Bacteria</taxon>
        <taxon>Pseudomonadati</taxon>
        <taxon>Pseudomonadota</taxon>
        <taxon>Betaproteobacteria</taxon>
        <taxon>Burkholderiales</taxon>
        <taxon>Oxalobacteraceae</taxon>
        <taxon>Janthinobacterium</taxon>
    </lineage>
</organism>
<dbReference type="EC" id="1.1.99.3" evidence="1"/>
<dbReference type="OrthoDB" id="8400810at2"/>
<comment type="caution">
    <text evidence="1">The sequence shown here is derived from an EMBL/GenBank/DDBJ whole genome shotgun (WGS) entry which is preliminary data.</text>
</comment>
<keyword evidence="2" id="KW-1185">Reference proteome</keyword>
<dbReference type="AlphaFoldDB" id="A0A1A7CB96"/>
<name>A0A1A7CB96_9BURK</name>
<dbReference type="Proteomes" id="UP000092713">
    <property type="component" value="Unassembled WGS sequence"/>
</dbReference>
<dbReference type="InterPro" id="IPR006311">
    <property type="entry name" value="TAT_signal"/>
</dbReference>
<reference evidence="1 2" key="1">
    <citation type="submission" date="2016-04" db="EMBL/GenBank/DDBJ databases">
        <title>Draft genome sequence of Janthinobacterium psychrotolerans sp. nov., isolated from freshwater sediments in Denmark.</title>
        <authorList>
            <person name="Gong X."/>
            <person name="Skrivergaard S."/>
            <person name="Korsgaard B.S."/>
            <person name="Schreiber L."/>
            <person name="Marshall I.P."/>
            <person name="Finster K."/>
            <person name="Schramm A."/>
        </authorList>
    </citation>
    <scope>NUCLEOTIDE SEQUENCE [LARGE SCALE GENOMIC DNA]</scope>
    <source>
        <strain evidence="1 2">S3-2</strain>
    </source>
</reference>
<dbReference type="RefSeq" id="WP_065305876.1">
    <property type="nucleotide sequence ID" value="NZ_LOCQ01000028.1"/>
</dbReference>
<dbReference type="STRING" id="1747903.ASR47_103521"/>
<dbReference type="EMBL" id="LOCQ01000028">
    <property type="protein sequence ID" value="OBV41578.1"/>
    <property type="molecule type" value="Genomic_DNA"/>
</dbReference>
<proteinExistence type="predicted"/>
<sequence length="232" mass="25232">MKVIGISPHRRNFLRKAAVAVPVAAAIGAVGTAGTVLATGDGQGKPYQPTYFNAAEWATLCALVDRLIPADAEGPGALQAGVHEFIDLQMDTPYAYGKLWFMQAPFVAAPDEFGYQFHMAPRELYRSALPGFAQAVQRKTGKAFTDLPVAQRDALIAELEKGSLPIGEVPATVFFKQLLQNTREGYFCDPAHGGNKDMAAWRMINFPGARADYMDWVEQYGVHYPLPPASIA</sequence>
<dbReference type="InterPro" id="IPR027056">
    <property type="entry name" value="Gluconate_2DH_su3"/>
</dbReference>
<accession>A0A1A7CB96</accession>
<dbReference type="GO" id="GO:0033717">
    <property type="term" value="F:gluconate 2-dehydrogenase (acceptor) activity"/>
    <property type="evidence" value="ECO:0007669"/>
    <property type="project" value="UniProtKB-EC"/>
</dbReference>